<organism evidence="3 4">
    <name type="scientific">Dactylonectria estremocensis</name>
    <dbReference type="NCBI Taxonomy" id="1079267"/>
    <lineage>
        <taxon>Eukaryota</taxon>
        <taxon>Fungi</taxon>
        <taxon>Dikarya</taxon>
        <taxon>Ascomycota</taxon>
        <taxon>Pezizomycotina</taxon>
        <taxon>Sordariomycetes</taxon>
        <taxon>Hypocreomycetidae</taxon>
        <taxon>Hypocreales</taxon>
        <taxon>Nectriaceae</taxon>
        <taxon>Dactylonectria</taxon>
    </lineage>
</organism>
<dbReference type="EMBL" id="JAGMUU010000001">
    <property type="protein sequence ID" value="KAH7163440.1"/>
    <property type="molecule type" value="Genomic_DNA"/>
</dbReference>
<dbReference type="CDD" id="cd20273">
    <property type="entry name" value="Complex1_LYR_unchar"/>
    <property type="match status" value="1"/>
</dbReference>
<reference evidence="3" key="1">
    <citation type="journal article" date="2021" name="Nat. Commun.">
        <title>Genetic determinants of endophytism in the Arabidopsis root mycobiome.</title>
        <authorList>
            <person name="Mesny F."/>
            <person name="Miyauchi S."/>
            <person name="Thiergart T."/>
            <person name="Pickel B."/>
            <person name="Atanasova L."/>
            <person name="Karlsson M."/>
            <person name="Huettel B."/>
            <person name="Barry K.W."/>
            <person name="Haridas S."/>
            <person name="Chen C."/>
            <person name="Bauer D."/>
            <person name="Andreopoulos W."/>
            <person name="Pangilinan J."/>
            <person name="LaButti K."/>
            <person name="Riley R."/>
            <person name="Lipzen A."/>
            <person name="Clum A."/>
            <person name="Drula E."/>
            <person name="Henrissat B."/>
            <person name="Kohler A."/>
            <person name="Grigoriev I.V."/>
            <person name="Martin F.M."/>
            <person name="Hacquard S."/>
        </authorList>
    </citation>
    <scope>NUCLEOTIDE SEQUENCE</scope>
    <source>
        <strain evidence="3">MPI-CAGE-AT-0021</strain>
    </source>
</reference>
<feature type="region of interest" description="Disordered" evidence="1">
    <location>
        <begin position="138"/>
        <end position="165"/>
    </location>
</feature>
<dbReference type="AlphaFoldDB" id="A0A9P9FIT0"/>
<name>A0A9P9FIT0_9HYPO</name>
<evidence type="ECO:0000256" key="1">
    <source>
        <dbReference type="SAM" id="MobiDB-lite"/>
    </source>
</evidence>
<evidence type="ECO:0000313" key="3">
    <source>
        <dbReference type="EMBL" id="KAH7163440.1"/>
    </source>
</evidence>
<protein>
    <recommendedName>
        <fullName evidence="2">LYR motif-containing protein Cup1-like N-terminal domain-containing protein</fullName>
    </recommendedName>
</protein>
<feature type="domain" description="LYR motif-containing protein Cup1-like N-terminal" evidence="2">
    <location>
        <begin position="17"/>
        <end position="98"/>
    </location>
</feature>
<keyword evidence="4" id="KW-1185">Reference proteome</keyword>
<gene>
    <name evidence="3" type="ORF">B0J13DRAFT_37085</name>
</gene>
<sequence>MPRPNTALPNRLPPLHLYRNILRECSYLPPAWRSPIYVTIRDHFRKNREDDPREKKHRARAFQVLGQLRCANDGDRNIMEKFMRAAYGRTGIRRRMLMAKFVLARPKREETVEEDGPQDSDALEALLMEADYEELDAVAKPVDDVNESERPDDESDDTPYKRKFHHGYDKPKLLRLLSSQRANEAANPSLSLNTSIKRLDENTYVPETNIWGKPPVRDLVETKRGNWWRKQNEKMMPPLGRHEWEMLGRLSVGAQTLDTKWQVPRRRRLARPVLQEVPNMSLDWNWEKFVSNSVHIAEARKSLKRNRRTGQKDTGPYQAQTVQRRITPRWYRRAYTRLWQITPVMERDSMSQNANFTWGTGKSSLGRARKSQLELFEGVDARGRVLPDNASNSS</sequence>
<evidence type="ECO:0000313" key="4">
    <source>
        <dbReference type="Proteomes" id="UP000717696"/>
    </source>
</evidence>
<comment type="caution">
    <text evidence="3">The sequence shown here is derived from an EMBL/GenBank/DDBJ whole genome shotgun (WGS) entry which is preliminary data.</text>
</comment>
<proteinExistence type="predicted"/>
<evidence type="ECO:0000259" key="2">
    <source>
        <dbReference type="Pfam" id="PF20263"/>
    </source>
</evidence>
<dbReference type="InterPro" id="IPR046896">
    <property type="entry name" value="Cup1-like_N"/>
</dbReference>
<dbReference type="OrthoDB" id="5521299at2759"/>
<dbReference type="Proteomes" id="UP000717696">
    <property type="component" value="Unassembled WGS sequence"/>
</dbReference>
<dbReference type="Pfam" id="PF20263">
    <property type="entry name" value="LYRM2-like"/>
    <property type="match status" value="1"/>
</dbReference>
<accession>A0A9P9FIT0</accession>